<protein>
    <submittedName>
        <fullName evidence="1">Uncharacterized protein</fullName>
    </submittedName>
</protein>
<sequence length="157" mass="17776">MNTFFHKDGSLTVVARPTNGGNFLIWQLLSEQVKKREVYDALLDQIERMLMKGLVVQTGGSKQVGMKEFVSQEALQHEPAGKMILGRLKTHTDLRTRPWAFENGCANEHFIYAVFVSTDASSRGPDRVAIMAAMSRRGKWELSHSISRSRPMLRLVK</sequence>
<dbReference type="Proteomes" id="UP000316905">
    <property type="component" value="Unassembled WGS sequence"/>
</dbReference>
<comment type="caution">
    <text evidence="1">The sequence shown here is derived from an EMBL/GenBank/DDBJ whole genome shotgun (WGS) entry which is preliminary data.</text>
</comment>
<reference evidence="1 2" key="1">
    <citation type="journal article" date="2015" name="Stand. Genomic Sci.">
        <title>Genomic Encyclopedia of Bacterial and Archaeal Type Strains, Phase III: the genomes of soil and plant-associated and newly described type strains.</title>
        <authorList>
            <person name="Whitman W.B."/>
            <person name="Woyke T."/>
            <person name="Klenk H.P."/>
            <person name="Zhou Y."/>
            <person name="Lilburn T.G."/>
            <person name="Beck B.J."/>
            <person name="De Vos P."/>
            <person name="Vandamme P."/>
            <person name="Eisen J.A."/>
            <person name="Garrity G."/>
            <person name="Hugenholtz P."/>
            <person name="Kyrpides N.C."/>
        </authorList>
    </citation>
    <scope>NUCLEOTIDE SEQUENCE [LARGE SCALE GENOMIC DNA]</scope>
    <source>
        <strain evidence="1 2">CGMCC 1.6858</strain>
    </source>
</reference>
<keyword evidence="2" id="KW-1185">Reference proteome</keyword>
<gene>
    <name evidence="1" type="ORF">IQ22_02838</name>
</gene>
<evidence type="ECO:0000313" key="1">
    <source>
        <dbReference type="EMBL" id="TWI53002.1"/>
    </source>
</evidence>
<dbReference type="EMBL" id="VLKY01000009">
    <property type="protein sequence ID" value="TWI53002.1"/>
    <property type="molecule type" value="Genomic_DNA"/>
</dbReference>
<organism evidence="1 2">
    <name type="scientific">Pseudomonas duriflava</name>
    <dbReference type="NCBI Taxonomy" id="459528"/>
    <lineage>
        <taxon>Bacteria</taxon>
        <taxon>Pseudomonadati</taxon>
        <taxon>Pseudomonadota</taxon>
        <taxon>Gammaproteobacteria</taxon>
        <taxon>Pseudomonadales</taxon>
        <taxon>Pseudomonadaceae</taxon>
        <taxon>Pseudomonas</taxon>
    </lineage>
</organism>
<dbReference type="AlphaFoldDB" id="A0A562Q8D4"/>
<evidence type="ECO:0000313" key="2">
    <source>
        <dbReference type="Proteomes" id="UP000316905"/>
    </source>
</evidence>
<proteinExistence type="predicted"/>
<accession>A0A562Q8D4</accession>
<dbReference type="RefSeq" id="WP_145142974.1">
    <property type="nucleotide sequence ID" value="NZ_VLKY01000009.1"/>
</dbReference>
<name>A0A562Q8D4_9PSED</name>